<sequence>MQWGSGPALKKPTAANYEVEHILEWQLVTGFFDWLSNTHFGGQTFPNPEPLSASRIDFCQYWLKFWDYRFPIGQHTRNAEEHIQHAFPYKNGPYENEFVWLDADINAPAKAEMWKEKSRPGIYGKAGLNGQIKRVDKAQTAALRLKWLMGARKYLRDPTIEKYFSLQEWRIGEILDGIDTALPHYPRAANFGVWQRRGLKSLWDQYMDQKFATAVSRTMHTMDTNLKELERRYVPGRRSNQPAHGTLEYVVMVTVKALSTEWRKEKRSKWEAPWVKKPIGPGGTFQQPEEVLPGPDFP</sequence>
<dbReference type="OrthoDB" id="3762642at2759"/>
<dbReference type="EMBL" id="ML987193">
    <property type="protein sequence ID" value="KAF2251578.1"/>
    <property type="molecule type" value="Genomic_DNA"/>
</dbReference>
<dbReference type="RefSeq" id="XP_033686582.1">
    <property type="nucleotide sequence ID" value="XM_033833174.1"/>
</dbReference>
<evidence type="ECO:0000313" key="2">
    <source>
        <dbReference type="EMBL" id="KAF2251578.1"/>
    </source>
</evidence>
<organism evidence="2 3">
    <name type="scientific">Trematosphaeria pertusa</name>
    <dbReference type="NCBI Taxonomy" id="390896"/>
    <lineage>
        <taxon>Eukaryota</taxon>
        <taxon>Fungi</taxon>
        <taxon>Dikarya</taxon>
        <taxon>Ascomycota</taxon>
        <taxon>Pezizomycotina</taxon>
        <taxon>Dothideomycetes</taxon>
        <taxon>Pleosporomycetidae</taxon>
        <taxon>Pleosporales</taxon>
        <taxon>Massarineae</taxon>
        <taxon>Trematosphaeriaceae</taxon>
        <taxon>Trematosphaeria</taxon>
    </lineage>
</organism>
<feature type="region of interest" description="Disordered" evidence="1">
    <location>
        <begin position="273"/>
        <end position="298"/>
    </location>
</feature>
<evidence type="ECO:0000256" key="1">
    <source>
        <dbReference type="SAM" id="MobiDB-lite"/>
    </source>
</evidence>
<evidence type="ECO:0000313" key="3">
    <source>
        <dbReference type="Proteomes" id="UP000800094"/>
    </source>
</evidence>
<protein>
    <submittedName>
        <fullName evidence="2">Uncharacterized protein</fullName>
    </submittedName>
</protein>
<dbReference type="AlphaFoldDB" id="A0A6A6INA7"/>
<keyword evidence="3" id="KW-1185">Reference proteome</keyword>
<dbReference type="GeneID" id="54586504"/>
<reference evidence="2" key="1">
    <citation type="journal article" date="2020" name="Stud. Mycol.">
        <title>101 Dothideomycetes genomes: a test case for predicting lifestyles and emergence of pathogens.</title>
        <authorList>
            <person name="Haridas S."/>
            <person name="Albert R."/>
            <person name="Binder M."/>
            <person name="Bloem J."/>
            <person name="Labutti K."/>
            <person name="Salamov A."/>
            <person name="Andreopoulos B."/>
            <person name="Baker S."/>
            <person name="Barry K."/>
            <person name="Bills G."/>
            <person name="Bluhm B."/>
            <person name="Cannon C."/>
            <person name="Castanera R."/>
            <person name="Culley D."/>
            <person name="Daum C."/>
            <person name="Ezra D."/>
            <person name="Gonzalez J."/>
            <person name="Henrissat B."/>
            <person name="Kuo A."/>
            <person name="Liang C."/>
            <person name="Lipzen A."/>
            <person name="Lutzoni F."/>
            <person name="Magnuson J."/>
            <person name="Mondo S."/>
            <person name="Nolan M."/>
            <person name="Ohm R."/>
            <person name="Pangilinan J."/>
            <person name="Park H.-J."/>
            <person name="Ramirez L."/>
            <person name="Alfaro M."/>
            <person name="Sun H."/>
            <person name="Tritt A."/>
            <person name="Yoshinaga Y."/>
            <person name="Zwiers L.-H."/>
            <person name="Turgeon B."/>
            <person name="Goodwin S."/>
            <person name="Spatafora J."/>
            <person name="Crous P."/>
            <person name="Grigoriev I."/>
        </authorList>
    </citation>
    <scope>NUCLEOTIDE SEQUENCE</scope>
    <source>
        <strain evidence="2">CBS 122368</strain>
    </source>
</reference>
<dbReference type="Proteomes" id="UP000800094">
    <property type="component" value="Unassembled WGS sequence"/>
</dbReference>
<gene>
    <name evidence="2" type="ORF">BU26DRAFT_563507</name>
</gene>
<accession>A0A6A6INA7</accession>
<proteinExistence type="predicted"/>
<name>A0A6A6INA7_9PLEO</name>